<evidence type="ECO:0000313" key="3">
    <source>
        <dbReference type="Proteomes" id="UP000011618"/>
    </source>
</evidence>
<dbReference type="Proteomes" id="UP000011618">
    <property type="component" value="Unassembled WGS sequence"/>
</dbReference>
<evidence type="ECO:0000313" key="2">
    <source>
        <dbReference type="EMBL" id="ELY73257.1"/>
    </source>
</evidence>
<feature type="region of interest" description="Disordered" evidence="1">
    <location>
        <begin position="1"/>
        <end position="37"/>
    </location>
</feature>
<accession>L9YIB8</accession>
<dbReference type="RefSeq" id="WP_006187079.1">
    <property type="nucleotide sequence ID" value="NZ_AOII01000099.1"/>
</dbReference>
<proteinExistence type="predicted"/>
<name>L9YIB8_9EURY</name>
<dbReference type="PATRIC" id="fig|1227495.3.peg.3539"/>
<protein>
    <submittedName>
        <fullName evidence="2">Uncharacterized protein</fullName>
    </submittedName>
</protein>
<dbReference type="AlphaFoldDB" id="L9YIB8"/>
<sequence length="104" mass="12013">MSESSIQPLEMHPLPTDHETARDVFSDHPSFDDREDVPHPDVLRSTYMTVLAETHAWRVFRVDLYGFGGWVFVWNYQRGDGFRIPNGEGQFEMLAEALAQTLED</sequence>
<dbReference type="eggNOG" id="ENOG502N5CT">
    <property type="taxonomic scope" value="Archaea"/>
</dbReference>
<dbReference type="OrthoDB" id="350034at2157"/>
<dbReference type="EMBL" id="AOII01000099">
    <property type="protein sequence ID" value="ELY73257.1"/>
    <property type="molecule type" value="Genomic_DNA"/>
</dbReference>
<feature type="compositionally biased region" description="Basic and acidic residues" evidence="1">
    <location>
        <begin position="15"/>
        <end position="37"/>
    </location>
</feature>
<gene>
    <name evidence="2" type="ORF">C487_17685</name>
</gene>
<evidence type="ECO:0000256" key="1">
    <source>
        <dbReference type="SAM" id="MobiDB-lite"/>
    </source>
</evidence>
<reference evidence="2 3" key="1">
    <citation type="journal article" date="2014" name="PLoS Genet.">
        <title>Phylogenetically driven sequencing of extremely halophilic archaea reveals strategies for static and dynamic osmo-response.</title>
        <authorList>
            <person name="Becker E.A."/>
            <person name="Seitzer P.M."/>
            <person name="Tritt A."/>
            <person name="Larsen D."/>
            <person name="Krusor M."/>
            <person name="Yao A.I."/>
            <person name="Wu D."/>
            <person name="Madern D."/>
            <person name="Eisen J.A."/>
            <person name="Darling A.E."/>
            <person name="Facciotti M.T."/>
        </authorList>
    </citation>
    <scope>NUCLEOTIDE SEQUENCE [LARGE SCALE GENOMIC DNA]</scope>
    <source>
        <strain evidence="2 3">DSM 3751</strain>
    </source>
</reference>
<comment type="caution">
    <text evidence="2">The sequence shown here is derived from an EMBL/GenBank/DDBJ whole genome shotgun (WGS) entry which is preliminary data.</text>
</comment>
<organism evidence="2 3">
    <name type="scientific">Natrinema pallidum DSM 3751</name>
    <dbReference type="NCBI Taxonomy" id="1227495"/>
    <lineage>
        <taxon>Archaea</taxon>
        <taxon>Methanobacteriati</taxon>
        <taxon>Methanobacteriota</taxon>
        <taxon>Stenosarchaea group</taxon>
        <taxon>Halobacteria</taxon>
        <taxon>Halobacteriales</taxon>
        <taxon>Natrialbaceae</taxon>
        <taxon>Natrinema</taxon>
    </lineage>
</organism>